<organism evidence="2 3">
    <name type="scientific">Mycobacterium kansasii</name>
    <dbReference type="NCBI Taxonomy" id="1768"/>
    <lineage>
        <taxon>Bacteria</taxon>
        <taxon>Bacillati</taxon>
        <taxon>Actinomycetota</taxon>
        <taxon>Actinomycetes</taxon>
        <taxon>Mycobacteriales</taxon>
        <taxon>Mycobacteriaceae</taxon>
        <taxon>Mycobacterium</taxon>
    </lineage>
</organism>
<proteinExistence type="predicted"/>
<dbReference type="Pfam" id="PF17866">
    <property type="entry name" value="AAA_lid_6"/>
    <property type="match status" value="1"/>
</dbReference>
<reference evidence="2 3" key="1">
    <citation type="submission" date="2017-02" db="EMBL/GenBank/DDBJ databases">
        <title>Complete genome sequences of Mycobacterium kansasii strains isolated from rhesus macaques.</title>
        <authorList>
            <person name="Panda A."/>
            <person name="Nagaraj S."/>
            <person name="Zhao X."/>
            <person name="Tettelin H."/>
            <person name="Detolla L.J."/>
        </authorList>
    </citation>
    <scope>NUCLEOTIDE SEQUENCE [LARGE SCALE GENOMIC DNA]</scope>
    <source>
        <strain evidence="2 3">11-3469</strain>
    </source>
</reference>
<dbReference type="EMBL" id="MVBN01000006">
    <property type="protein sequence ID" value="OOK71311.1"/>
    <property type="molecule type" value="Genomic_DNA"/>
</dbReference>
<dbReference type="AlphaFoldDB" id="A0A1V3WYI0"/>
<accession>A0A1V3WYI0</accession>
<evidence type="ECO:0000313" key="2">
    <source>
        <dbReference type="EMBL" id="OOK71311.1"/>
    </source>
</evidence>
<sequence>MQNGRFARNVIERAEGFRDTRVVAQKRAGQPVSVEDLQVITAADIRAAVRSVCSDNRDMSAIVW</sequence>
<feature type="domain" description="CbbX AAA lid" evidence="1">
    <location>
        <begin position="3"/>
        <end position="45"/>
    </location>
</feature>
<comment type="caution">
    <text evidence="2">The sequence shown here is derived from an EMBL/GenBank/DDBJ whole genome shotgun (WGS) entry which is preliminary data.</text>
</comment>
<name>A0A1V3WYI0_MYCKA</name>
<dbReference type="Proteomes" id="UP000188532">
    <property type="component" value="Unassembled WGS sequence"/>
</dbReference>
<dbReference type="InterPro" id="IPR041627">
    <property type="entry name" value="AAA_lid_6"/>
</dbReference>
<evidence type="ECO:0000259" key="1">
    <source>
        <dbReference type="Pfam" id="PF17866"/>
    </source>
</evidence>
<protein>
    <submittedName>
        <fullName evidence="2">ESX-2 secretion system EccA2 domain protein</fullName>
    </submittedName>
</protein>
<evidence type="ECO:0000313" key="3">
    <source>
        <dbReference type="Proteomes" id="UP000188532"/>
    </source>
</evidence>
<dbReference type="Gene3D" id="1.10.8.60">
    <property type="match status" value="1"/>
</dbReference>
<gene>
    <name evidence="2" type="primary">eccA2</name>
    <name evidence="2" type="ORF">BZL29_5486</name>
</gene>